<evidence type="ECO:0000313" key="2">
    <source>
        <dbReference type="EMBL" id="KAJ4150849.1"/>
    </source>
</evidence>
<feature type="compositionally biased region" description="Pro residues" evidence="1">
    <location>
        <begin position="49"/>
        <end position="59"/>
    </location>
</feature>
<dbReference type="GeneID" id="80898739"/>
<evidence type="ECO:0000256" key="1">
    <source>
        <dbReference type="SAM" id="MobiDB-lite"/>
    </source>
</evidence>
<organism evidence="2 3">
    <name type="scientific">Akanthomyces muscarius</name>
    <name type="common">Entomopathogenic fungus</name>
    <name type="synonym">Lecanicillium muscarium</name>
    <dbReference type="NCBI Taxonomy" id="2231603"/>
    <lineage>
        <taxon>Eukaryota</taxon>
        <taxon>Fungi</taxon>
        <taxon>Dikarya</taxon>
        <taxon>Ascomycota</taxon>
        <taxon>Pezizomycotina</taxon>
        <taxon>Sordariomycetes</taxon>
        <taxon>Hypocreomycetidae</taxon>
        <taxon>Hypocreales</taxon>
        <taxon>Cordycipitaceae</taxon>
        <taxon>Akanthomyces</taxon>
    </lineage>
</organism>
<feature type="compositionally biased region" description="Basic and acidic residues" evidence="1">
    <location>
        <begin position="203"/>
        <end position="230"/>
    </location>
</feature>
<gene>
    <name evidence="2" type="ORF">LMH87_011580</name>
</gene>
<feature type="region of interest" description="Disordered" evidence="1">
    <location>
        <begin position="1"/>
        <end position="121"/>
    </location>
</feature>
<protein>
    <submittedName>
        <fullName evidence="2">Uncharacterized protein</fullName>
    </submittedName>
</protein>
<keyword evidence="3" id="KW-1185">Reference proteome</keyword>
<accession>A0A9W8QA83</accession>
<dbReference type="RefSeq" id="XP_056052563.1">
    <property type="nucleotide sequence ID" value="XM_056200744.1"/>
</dbReference>
<dbReference type="EMBL" id="JAJHUN010000009">
    <property type="protein sequence ID" value="KAJ4150849.1"/>
    <property type="molecule type" value="Genomic_DNA"/>
</dbReference>
<dbReference type="KEGG" id="amus:LMH87_011580"/>
<dbReference type="Proteomes" id="UP001144673">
    <property type="component" value="Chromosome 4"/>
</dbReference>
<comment type="caution">
    <text evidence="2">The sequence shown here is derived from an EMBL/GenBank/DDBJ whole genome shotgun (WGS) entry which is preliminary data.</text>
</comment>
<name>A0A9W8QA83_AKAMU</name>
<sequence length="236" mass="25797">MAYQIPDFGDRQYNLGPSARVPQPRGGSTESPSGNADRGRVQHSTSPAPERPPPVPPKPGQTRHNRSMSHPFHPMPNAADGPSSSYLGQANLPDERRDGRTMVRQMDSGSRKVGGGSGRNFATGNCMTCGGLVRWPSNLAAFKCTTCATVNDLESADDYDPTGASRRDGSASGGIQKNTDFGQGHVQPISLLHTKNIAQSNNKSEESQCRRESQYRESQYRESQHRESQHLRKKHV</sequence>
<reference evidence="2" key="1">
    <citation type="journal article" date="2023" name="Access Microbiol">
        <title>De-novo genome assembly for Akanthomyces muscarius, a biocontrol agent of insect agricultural pests.</title>
        <authorList>
            <person name="Erdos Z."/>
            <person name="Studholme D.J."/>
            <person name="Raymond B."/>
            <person name="Sharma M."/>
        </authorList>
    </citation>
    <scope>NUCLEOTIDE SEQUENCE</scope>
    <source>
        <strain evidence="2">Ve6</strain>
    </source>
</reference>
<proteinExistence type="predicted"/>
<evidence type="ECO:0000313" key="3">
    <source>
        <dbReference type="Proteomes" id="UP001144673"/>
    </source>
</evidence>
<dbReference type="AlphaFoldDB" id="A0A9W8QA83"/>
<feature type="region of interest" description="Disordered" evidence="1">
    <location>
        <begin position="154"/>
        <end position="236"/>
    </location>
</feature>